<evidence type="ECO:0000256" key="4">
    <source>
        <dbReference type="SAM" id="MobiDB-lite"/>
    </source>
</evidence>
<evidence type="ECO:0000256" key="3">
    <source>
        <dbReference type="ARBA" id="ARBA00023163"/>
    </source>
</evidence>
<dbReference type="GO" id="GO:0003700">
    <property type="term" value="F:DNA-binding transcription factor activity"/>
    <property type="evidence" value="ECO:0007669"/>
    <property type="project" value="InterPro"/>
</dbReference>
<name>A0A1G8T3Z3_9ACTN</name>
<dbReference type="PANTHER" id="PTHR44846">
    <property type="entry name" value="MANNOSYL-D-GLYCERATE TRANSPORT/METABOLISM SYSTEM REPRESSOR MNGR-RELATED"/>
    <property type="match status" value="1"/>
</dbReference>
<dbReference type="InterPro" id="IPR050679">
    <property type="entry name" value="Bact_HTH_transcr_reg"/>
</dbReference>
<evidence type="ECO:0000256" key="1">
    <source>
        <dbReference type="ARBA" id="ARBA00023015"/>
    </source>
</evidence>
<feature type="domain" description="HTH gntR-type" evidence="5">
    <location>
        <begin position="6"/>
        <end position="73"/>
    </location>
</feature>
<dbReference type="CDD" id="cd07377">
    <property type="entry name" value="WHTH_GntR"/>
    <property type="match status" value="1"/>
</dbReference>
<reference evidence="6 7" key="1">
    <citation type="submission" date="2016-10" db="EMBL/GenBank/DDBJ databases">
        <authorList>
            <person name="de Groot N.N."/>
        </authorList>
    </citation>
    <scope>NUCLEOTIDE SEQUENCE [LARGE SCALE GENOMIC DNA]</scope>
    <source>
        <strain evidence="6 7">CGMCC 4.5727</strain>
    </source>
</reference>
<evidence type="ECO:0000313" key="6">
    <source>
        <dbReference type="EMBL" id="SDJ36339.1"/>
    </source>
</evidence>
<dbReference type="Proteomes" id="UP000199155">
    <property type="component" value="Unassembled WGS sequence"/>
</dbReference>
<keyword evidence="7" id="KW-1185">Reference proteome</keyword>
<keyword evidence="2" id="KW-0238">DNA-binding</keyword>
<proteinExistence type="predicted"/>
<dbReference type="RefSeq" id="WP_176953580.1">
    <property type="nucleotide sequence ID" value="NZ_FNFF01000001.1"/>
</dbReference>
<keyword evidence="3" id="KW-0804">Transcription</keyword>
<gene>
    <name evidence="6" type="ORF">SAMN05421806_10147</name>
</gene>
<dbReference type="InterPro" id="IPR036388">
    <property type="entry name" value="WH-like_DNA-bd_sf"/>
</dbReference>
<evidence type="ECO:0000259" key="5">
    <source>
        <dbReference type="PROSITE" id="PS50949"/>
    </source>
</evidence>
<accession>A0A1G8T3Z3</accession>
<dbReference type="SUPFAM" id="SSF46785">
    <property type="entry name" value="Winged helix' DNA-binding domain"/>
    <property type="match status" value="1"/>
</dbReference>
<organism evidence="6 7">
    <name type="scientific">Streptomyces indicus</name>
    <dbReference type="NCBI Taxonomy" id="417292"/>
    <lineage>
        <taxon>Bacteria</taxon>
        <taxon>Bacillati</taxon>
        <taxon>Actinomycetota</taxon>
        <taxon>Actinomycetes</taxon>
        <taxon>Kitasatosporales</taxon>
        <taxon>Streptomycetaceae</taxon>
        <taxon>Streptomyces</taxon>
    </lineage>
</organism>
<dbReference type="Pfam" id="PF00392">
    <property type="entry name" value="GntR"/>
    <property type="match status" value="1"/>
</dbReference>
<protein>
    <submittedName>
        <fullName evidence="6">Regulatory protein, gntR family</fullName>
    </submittedName>
</protein>
<dbReference type="InterPro" id="IPR036390">
    <property type="entry name" value="WH_DNA-bd_sf"/>
</dbReference>
<dbReference type="PROSITE" id="PS50949">
    <property type="entry name" value="HTH_GNTR"/>
    <property type="match status" value="1"/>
</dbReference>
<sequence length="259" mass="28380">MTPDPAPTYRRIADDLAAEITSGRLPDSSRLPPERELSEHFGVARQTIRAALELLRSQGFVTTGRRGTYVSADRPQAPAAPREADDTALSPFLPAQEHTLVRGTLFTATVDPSLAAALGTAPGTSVLQYRHSTTSPLGADASQTRSAITYFTPAAVRKIPELHRYLRRVPVGNPDLSALPLWFRRQGIQPVLRESVTVRRPAPGNRTAPTGLSVRRWCHTQHQLLLALTDFTVPVAWSEITLEYTAPAHSAHRYATPTR</sequence>
<dbReference type="STRING" id="417292.SAMN05421806_10147"/>
<dbReference type="PANTHER" id="PTHR44846:SF17">
    <property type="entry name" value="GNTR-FAMILY TRANSCRIPTIONAL REGULATOR"/>
    <property type="match status" value="1"/>
</dbReference>
<dbReference type="AlphaFoldDB" id="A0A1G8T3Z3"/>
<dbReference type="EMBL" id="FNFF01000001">
    <property type="protein sequence ID" value="SDJ36339.1"/>
    <property type="molecule type" value="Genomic_DNA"/>
</dbReference>
<keyword evidence="1" id="KW-0805">Transcription regulation</keyword>
<dbReference type="SMART" id="SM00345">
    <property type="entry name" value="HTH_GNTR"/>
    <property type="match status" value="1"/>
</dbReference>
<dbReference type="GO" id="GO:0003677">
    <property type="term" value="F:DNA binding"/>
    <property type="evidence" value="ECO:0007669"/>
    <property type="project" value="UniProtKB-KW"/>
</dbReference>
<dbReference type="InterPro" id="IPR000524">
    <property type="entry name" value="Tscrpt_reg_HTH_GntR"/>
</dbReference>
<evidence type="ECO:0000313" key="7">
    <source>
        <dbReference type="Proteomes" id="UP000199155"/>
    </source>
</evidence>
<dbReference type="GO" id="GO:0045892">
    <property type="term" value="P:negative regulation of DNA-templated transcription"/>
    <property type="evidence" value="ECO:0007669"/>
    <property type="project" value="TreeGrafter"/>
</dbReference>
<feature type="region of interest" description="Disordered" evidence="4">
    <location>
        <begin position="15"/>
        <end position="35"/>
    </location>
</feature>
<dbReference type="Gene3D" id="1.10.10.10">
    <property type="entry name" value="Winged helix-like DNA-binding domain superfamily/Winged helix DNA-binding domain"/>
    <property type="match status" value="1"/>
</dbReference>
<dbReference type="PRINTS" id="PR00035">
    <property type="entry name" value="HTHGNTR"/>
</dbReference>
<evidence type="ECO:0000256" key="2">
    <source>
        <dbReference type="ARBA" id="ARBA00023125"/>
    </source>
</evidence>